<keyword evidence="1" id="KW-0812">Transmembrane</keyword>
<reference evidence="2 3" key="1">
    <citation type="submission" date="2020-09" db="EMBL/GenBank/DDBJ databases">
        <title>De no assembly of potato wild relative species, Solanum commersonii.</title>
        <authorList>
            <person name="Cho K."/>
        </authorList>
    </citation>
    <scope>NUCLEOTIDE SEQUENCE [LARGE SCALE GENOMIC DNA]</scope>
    <source>
        <strain evidence="2">LZ3.2</strain>
        <tissue evidence="2">Leaf</tissue>
    </source>
</reference>
<evidence type="ECO:0000256" key="1">
    <source>
        <dbReference type="SAM" id="Phobius"/>
    </source>
</evidence>
<feature type="transmembrane region" description="Helical" evidence="1">
    <location>
        <begin position="171"/>
        <end position="191"/>
    </location>
</feature>
<dbReference type="EMBL" id="JACXVP010000005">
    <property type="protein sequence ID" value="KAG5606645.1"/>
    <property type="molecule type" value="Genomic_DNA"/>
</dbReference>
<evidence type="ECO:0000313" key="3">
    <source>
        <dbReference type="Proteomes" id="UP000824120"/>
    </source>
</evidence>
<organism evidence="2 3">
    <name type="scientific">Solanum commersonii</name>
    <name type="common">Commerson's wild potato</name>
    <name type="synonym">Commerson's nightshade</name>
    <dbReference type="NCBI Taxonomy" id="4109"/>
    <lineage>
        <taxon>Eukaryota</taxon>
        <taxon>Viridiplantae</taxon>
        <taxon>Streptophyta</taxon>
        <taxon>Embryophyta</taxon>
        <taxon>Tracheophyta</taxon>
        <taxon>Spermatophyta</taxon>
        <taxon>Magnoliopsida</taxon>
        <taxon>eudicotyledons</taxon>
        <taxon>Gunneridae</taxon>
        <taxon>Pentapetalae</taxon>
        <taxon>asterids</taxon>
        <taxon>lamiids</taxon>
        <taxon>Solanales</taxon>
        <taxon>Solanaceae</taxon>
        <taxon>Solanoideae</taxon>
        <taxon>Solaneae</taxon>
        <taxon>Solanum</taxon>
    </lineage>
</organism>
<evidence type="ECO:0000313" key="2">
    <source>
        <dbReference type="EMBL" id="KAG5606645.1"/>
    </source>
</evidence>
<dbReference type="Proteomes" id="UP000824120">
    <property type="component" value="Chromosome 5"/>
</dbReference>
<gene>
    <name evidence="2" type="ORF">H5410_028137</name>
</gene>
<dbReference type="AlphaFoldDB" id="A0A9J5Z371"/>
<accession>A0A9J5Z371</accession>
<proteinExistence type="predicted"/>
<comment type="caution">
    <text evidence="2">The sequence shown here is derived from an EMBL/GenBank/DDBJ whole genome shotgun (WGS) entry which is preliminary data.</text>
</comment>
<name>A0A9J5Z371_SOLCO</name>
<feature type="non-terminal residue" evidence="2">
    <location>
        <position position="201"/>
    </location>
</feature>
<sequence length="201" mass="22543">VFEVLLEAWTLRRKTKQKGLKRTRNESMRIAESNLASLQIDMHRPLFHTVPPNDPEYEDAKGKTMKLKTPILRFSKICAAADNSATLVGIVDQLRDSPFGVVHRRLTPSFGIVVLWVIRRHSTSSWNISAMHRLHPFSTDLILSFRAQHIGTKGEVRPFGDSLGGIGDPQAFIFFVLFSLFIPFCEVVSAVQKGISNGATQ</sequence>
<keyword evidence="1" id="KW-0472">Membrane</keyword>
<keyword evidence="1" id="KW-1133">Transmembrane helix</keyword>
<protein>
    <submittedName>
        <fullName evidence="2">Uncharacterized protein</fullName>
    </submittedName>
</protein>
<keyword evidence="3" id="KW-1185">Reference proteome</keyword>